<keyword evidence="1" id="KW-1015">Disulfide bond</keyword>
<reference evidence="2 3" key="1">
    <citation type="submission" date="2017-05" db="EMBL/GenBank/DDBJ databases">
        <title>Full genome sequence of Pseudorhodoplanes sinuspersici.</title>
        <authorList>
            <person name="Dastgheib S.M.M."/>
            <person name="Shavandi M."/>
            <person name="Tirandaz H."/>
        </authorList>
    </citation>
    <scope>NUCLEOTIDE SEQUENCE [LARGE SCALE GENOMIC DNA]</scope>
    <source>
        <strain evidence="2 3">RIPI110</strain>
    </source>
</reference>
<dbReference type="InterPro" id="IPR009003">
    <property type="entry name" value="Peptidase_S1_PA"/>
</dbReference>
<dbReference type="PROSITE" id="PS50240">
    <property type="entry name" value="TRYPSIN_DOM"/>
    <property type="match status" value="1"/>
</dbReference>
<sequence length="251" mass="26085">MLTRLLIPALLVSCITPAAALVGGAQPVAGPHAAVMIVGSRGNSCTGIAIARDLVLTAAHCVPPGADYKLVAFDAQRQPRLRDTQSIARHPQFSQKTFDNHRATADVALIKFASPVVSGMPATLHGERLSFTPNDRFTVLGYGLTQIGNGKSGGTLRNAQLLVTGQPGTLQIRLMDPATRNERAGLGACTGDSGGPVLRDINGQQKVIGVVSWSTAAGNQAGCGGLTGVTPLSLYYPWIAETARKLGSPLN</sequence>
<dbReference type="SUPFAM" id="SSF50494">
    <property type="entry name" value="Trypsin-like serine proteases"/>
    <property type="match status" value="1"/>
</dbReference>
<dbReference type="PROSITE" id="PS00134">
    <property type="entry name" value="TRYPSIN_HIS"/>
    <property type="match status" value="1"/>
</dbReference>
<dbReference type="KEGG" id="psin:CAK95_19005"/>
<evidence type="ECO:0000313" key="3">
    <source>
        <dbReference type="Proteomes" id="UP000194137"/>
    </source>
</evidence>
<dbReference type="InterPro" id="IPR001314">
    <property type="entry name" value="Peptidase_S1A"/>
</dbReference>
<dbReference type="SMART" id="SM00020">
    <property type="entry name" value="Tryp_SPc"/>
    <property type="match status" value="1"/>
</dbReference>
<protein>
    <submittedName>
        <fullName evidence="2">Peptidase S1</fullName>
    </submittedName>
</protein>
<dbReference type="PROSITE" id="PS00135">
    <property type="entry name" value="TRYPSIN_SER"/>
    <property type="match status" value="1"/>
</dbReference>
<dbReference type="InterPro" id="IPR043504">
    <property type="entry name" value="Peptidase_S1_PA_chymotrypsin"/>
</dbReference>
<dbReference type="RefSeq" id="WP_086089340.1">
    <property type="nucleotide sequence ID" value="NZ_CP021112.1"/>
</dbReference>
<dbReference type="PRINTS" id="PR00722">
    <property type="entry name" value="CHYMOTRYPSIN"/>
</dbReference>
<dbReference type="InterPro" id="IPR033116">
    <property type="entry name" value="TRYPSIN_SER"/>
</dbReference>
<evidence type="ECO:0000313" key="2">
    <source>
        <dbReference type="EMBL" id="ARQ00945.1"/>
    </source>
</evidence>
<dbReference type="InterPro" id="IPR018114">
    <property type="entry name" value="TRYPSIN_HIS"/>
</dbReference>
<proteinExistence type="predicted"/>
<dbReference type="Pfam" id="PF00089">
    <property type="entry name" value="Trypsin"/>
    <property type="match status" value="1"/>
</dbReference>
<dbReference type="STRING" id="1235591.CAK95_19005"/>
<name>A0A1W6ZW06_9HYPH</name>
<dbReference type="OrthoDB" id="267336at2"/>
<evidence type="ECO:0000256" key="1">
    <source>
        <dbReference type="ARBA" id="ARBA00023157"/>
    </source>
</evidence>
<dbReference type="EMBL" id="CP021112">
    <property type="protein sequence ID" value="ARQ00945.1"/>
    <property type="molecule type" value="Genomic_DNA"/>
</dbReference>
<dbReference type="GO" id="GO:0006508">
    <property type="term" value="P:proteolysis"/>
    <property type="evidence" value="ECO:0007669"/>
    <property type="project" value="InterPro"/>
</dbReference>
<dbReference type="GO" id="GO:0004252">
    <property type="term" value="F:serine-type endopeptidase activity"/>
    <property type="evidence" value="ECO:0007669"/>
    <property type="project" value="InterPro"/>
</dbReference>
<gene>
    <name evidence="2" type="ORF">CAK95_19005</name>
</gene>
<accession>A0A1W6ZW06</accession>
<dbReference type="Gene3D" id="2.40.10.10">
    <property type="entry name" value="Trypsin-like serine proteases"/>
    <property type="match status" value="1"/>
</dbReference>
<organism evidence="2 3">
    <name type="scientific">Pseudorhodoplanes sinuspersici</name>
    <dbReference type="NCBI Taxonomy" id="1235591"/>
    <lineage>
        <taxon>Bacteria</taxon>
        <taxon>Pseudomonadati</taxon>
        <taxon>Pseudomonadota</taxon>
        <taxon>Alphaproteobacteria</taxon>
        <taxon>Hyphomicrobiales</taxon>
        <taxon>Pseudorhodoplanes</taxon>
    </lineage>
</organism>
<dbReference type="InterPro" id="IPR001254">
    <property type="entry name" value="Trypsin_dom"/>
</dbReference>
<dbReference type="PANTHER" id="PTHR24253:SF153">
    <property type="entry name" value="SERINE PROTEASE HEPSIN"/>
    <property type="match status" value="1"/>
</dbReference>
<keyword evidence="3" id="KW-1185">Reference proteome</keyword>
<dbReference type="Proteomes" id="UP000194137">
    <property type="component" value="Chromosome"/>
</dbReference>
<dbReference type="PANTHER" id="PTHR24253">
    <property type="entry name" value="TRANSMEMBRANE PROTEASE SERINE"/>
    <property type="match status" value="1"/>
</dbReference>
<dbReference type="AlphaFoldDB" id="A0A1W6ZW06"/>